<dbReference type="InterPro" id="IPR018146">
    <property type="entry name" value="Glyoxalase_1_CS"/>
</dbReference>
<proteinExistence type="predicted"/>
<comment type="caution">
    <text evidence="3">The sequence shown here is derived from an EMBL/GenBank/DDBJ whole genome shotgun (WGS) entry which is preliminary data.</text>
</comment>
<organism evidence="3 4">
    <name type="scientific">Halohasta litorea</name>
    <dbReference type="NCBI Taxonomy" id="869891"/>
    <lineage>
        <taxon>Archaea</taxon>
        <taxon>Methanobacteriati</taxon>
        <taxon>Methanobacteriota</taxon>
        <taxon>Stenosarchaea group</taxon>
        <taxon>Halobacteria</taxon>
        <taxon>Halobacteriales</taxon>
        <taxon>Haloferacaceae</taxon>
        <taxon>Halohasta</taxon>
    </lineage>
</organism>
<dbReference type="PROSITE" id="PS51819">
    <property type="entry name" value="VOC"/>
    <property type="match status" value="1"/>
</dbReference>
<keyword evidence="4" id="KW-1185">Reference proteome</keyword>
<evidence type="ECO:0000256" key="1">
    <source>
        <dbReference type="ARBA" id="ARBA00022723"/>
    </source>
</evidence>
<dbReference type="Pfam" id="PF00903">
    <property type="entry name" value="Glyoxalase"/>
    <property type="match status" value="1"/>
</dbReference>
<evidence type="ECO:0000313" key="4">
    <source>
        <dbReference type="Proteomes" id="UP001597052"/>
    </source>
</evidence>
<dbReference type="InterPro" id="IPR004360">
    <property type="entry name" value="Glyas_Fos-R_dOase_dom"/>
</dbReference>
<protein>
    <submittedName>
        <fullName evidence="3">VOC family protein</fullName>
    </submittedName>
</protein>
<accession>A0ABD6D9I3</accession>
<keyword evidence="1" id="KW-0479">Metal-binding</keyword>
<name>A0ABD6D9I3_9EURY</name>
<evidence type="ECO:0000313" key="3">
    <source>
        <dbReference type="EMBL" id="MFD1642475.1"/>
    </source>
</evidence>
<dbReference type="GO" id="GO:0046872">
    <property type="term" value="F:metal ion binding"/>
    <property type="evidence" value="ECO:0007669"/>
    <property type="project" value="UniProtKB-KW"/>
</dbReference>
<gene>
    <name evidence="3" type="ORF">ACFSBW_11380</name>
</gene>
<dbReference type="InterPro" id="IPR037523">
    <property type="entry name" value="VOC_core"/>
</dbReference>
<dbReference type="RefSeq" id="WP_256395874.1">
    <property type="nucleotide sequence ID" value="NZ_JANHDJ010000003.1"/>
</dbReference>
<sequence length="142" mass="15255">MPDLQTHHVGVTVSDLDRAIDFYRDILGLSVVARFEVAGEAFETGVGIEGASAHFAHLDGGSARIELVEYEPPAEGLPTPQLNDAGATHLGLEVADLDAFYNELPSSVDTLSPPQTTETGTRILFLRDPEENLIEILELGAE</sequence>
<dbReference type="PANTHER" id="PTHR43048:SF3">
    <property type="entry name" value="METHYLMALONYL-COA EPIMERASE, MITOCHONDRIAL"/>
    <property type="match status" value="1"/>
</dbReference>
<reference evidence="3 4" key="1">
    <citation type="journal article" date="2019" name="Int. J. Syst. Evol. Microbiol.">
        <title>The Global Catalogue of Microorganisms (GCM) 10K type strain sequencing project: providing services to taxonomists for standard genome sequencing and annotation.</title>
        <authorList>
            <consortium name="The Broad Institute Genomics Platform"/>
            <consortium name="The Broad Institute Genome Sequencing Center for Infectious Disease"/>
            <person name="Wu L."/>
            <person name="Ma J."/>
        </authorList>
    </citation>
    <scope>NUCLEOTIDE SEQUENCE [LARGE SCALE GENOMIC DNA]</scope>
    <source>
        <strain evidence="3 4">CGMCC 1.10593</strain>
    </source>
</reference>
<dbReference type="Proteomes" id="UP001597052">
    <property type="component" value="Unassembled WGS sequence"/>
</dbReference>
<dbReference type="PROSITE" id="PS00934">
    <property type="entry name" value="GLYOXALASE_I_1"/>
    <property type="match status" value="1"/>
</dbReference>
<dbReference type="Gene3D" id="3.10.180.10">
    <property type="entry name" value="2,3-Dihydroxybiphenyl 1,2-Dioxygenase, domain 1"/>
    <property type="match status" value="1"/>
</dbReference>
<feature type="domain" description="VOC" evidence="2">
    <location>
        <begin position="5"/>
        <end position="139"/>
    </location>
</feature>
<dbReference type="EMBL" id="JBHUDM010000003">
    <property type="protein sequence ID" value="MFD1642475.1"/>
    <property type="molecule type" value="Genomic_DNA"/>
</dbReference>
<dbReference type="SUPFAM" id="SSF54593">
    <property type="entry name" value="Glyoxalase/Bleomycin resistance protein/Dihydroxybiphenyl dioxygenase"/>
    <property type="match status" value="1"/>
</dbReference>
<dbReference type="InterPro" id="IPR029068">
    <property type="entry name" value="Glyas_Bleomycin-R_OHBP_Dase"/>
</dbReference>
<dbReference type="PANTHER" id="PTHR43048">
    <property type="entry name" value="METHYLMALONYL-COA EPIMERASE"/>
    <property type="match status" value="1"/>
</dbReference>
<evidence type="ECO:0000259" key="2">
    <source>
        <dbReference type="PROSITE" id="PS51819"/>
    </source>
</evidence>
<dbReference type="AlphaFoldDB" id="A0ABD6D9I3"/>
<dbReference type="InterPro" id="IPR051785">
    <property type="entry name" value="MMCE/EMCE_epimerase"/>
</dbReference>